<reference evidence="1" key="1">
    <citation type="submission" date="2020-08" db="EMBL/GenBank/DDBJ databases">
        <title>Multicomponent nature underlies the extraordinary mechanical properties of spider dragline silk.</title>
        <authorList>
            <person name="Kono N."/>
            <person name="Nakamura H."/>
            <person name="Mori M."/>
            <person name="Yoshida Y."/>
            <person name="Ohtoshi R."/>
            <person name="Malay A.D."/>
            <person name="Moran D.A.P."/>
            <person name="Tomita M."/>
            <person name="Numata K."/>
            <person name="Arakawa K."/>
        </authorList>
    </citation>
    <scope>NUCLEOTIDE SEQUENCE</scope>
</reference>
<gene>
    <name evidence="1" type="ORF">NPIL_86051</name>
</gene>
<accession>A0A8X6QY52</accession>
<proteinExistence type="predicted"/>
<name>A0A8X6QY52_NEPPI</name>
<evidence type="ECO:0000313" key="2">
    <source>
        <dbReference type="Proteomes" id="UP000887013"/>
    </source>
</evidence>
<comment type="caution">
    <text evidence="1">The sequence shown here is derived from an EMBL/GenBank/DDBJ whole genome shotgun (WGS) entry which is preliminary data.</text>
</comment>
<dbReference type="EMBL" id="BMAW01085423">
    <property type="protein sequence ID" value="GFU42853.1"/>
    <property type="molecule type" value="Genomic_DNA"/>
</dbReference>
<dbReference type="AlphaFoldDB" id="A0A8X6QY52"/>
<protein>
    <submittedName>
        <fullName evidence="1">Uncharacterized protein</fullName>
    </submittedName>
</protein>
<keyword evidence="2" id="KW-1185">Reference proteome</keyword>
<dbReference type="Proteomes" id="UP000887013">
    <property type="component" value="Unassembled WGS sequence"/>
</dbReference>
<sequence length="129" mass="15224">MRLTIAERKKIRDFEGEKRQLREQIAAEGGVLFSHHLFQGILTSPTYNHHIATIVLICWAILRETVFKIENTTMLRITKMFIPHLMKIPNTLFHSPKEKKIFRNKTNELYLPVKFYLKCLLAPDFSLEL</sequence>
<evidence type="ECO:0000313" key="1">
    <source>
        <dbReference type="EMBL" id="GFU42853.1"/>
    </source>
</evidence>
<organism evidence="1 2">
    <name type="scientific">Nephila pilipes</name>
    <name type="common">Giant wood spider</name>
    <name type="synonym">Nephila maculata</name>
    <dbReference type="NCBI Taxonomy" id="299642"/>
    <lineage>
        <taxon>Eukaryota</taxon>
        <taxon>Metazoa</taxon>
        <taxon>Ecdysozoa</taxon>
        <taxon>Arthropoda</taxon>
        <taxon>Chelicerata</taxon>
        <taxon>Arachnida</taxon>
        <taxon>Araneae</taxon>
        <taxon>Araneomorphae</taxon>
        <taxon>Entelegynae</taxon>
        <taxon>Araneoidea</taxon>
        <taxon>Nephilidae</taxon>
        <taxon>Nephila</taxon>
    </lineage>
</organism>